<keyword evidence="2" id="KW-1185">Reference proteome</keyword>
<evidence type="ECO:0000313" key="2">
    <source>
        <dbReference type="Proteomes" id="UP000270094"/>
    </source>
</evidence>
<evidence type="ECO:0000313" key="1">
    <source>
        <dbReference type="EMBL" id="VDM71921.1"/>
    </source>
</evidence>
<dbReference type="InterPro" id="IPR006439">
    <property type="entry name" value="HAD-SF_hydro_IA"/>
</dbReference>
<dbReference type="OrthoDB" id="444127at2759"/>
<dbReference type="Pfam" id="PF00702">
    <property type="entry name" value="Hydrolase"/>
    <property type="match status" value="1"/>
</dbReference>
<gene>
    <name evidence="1" type="ORF">SVUK_LOCUS6919</name>
</gene>
<dbReference type="Gene3D" id="3.40.50.1000">
    <property type="entry name" value="HAD superfamily/HAD-like"/>
    <property type="match status" value="1"/>
</dbReference>
<dbReference type="InterPro" id="IPR023214">
    <property type="entry name" value="HAD_sf"/>
</dbReference>
<name>A0A3P7IFE0_STRVU</name>
<dbReference type="InterPro" id="IPR036412">
    <property type="entry name" value="HAD-like_sf"/>
</dbReference>
<accession>A0A3P7IFE0</accession>
<dbReference type="EMBL" id="UYYB01022746">
    <property type="protein sequence ID" value="VDM71921.1"/>
    <property type="molecule type" value="Genomic_DNA"/>
</dbReference>
<protein>
    <recommendedName>
        <fullName evidence="3">Haloacid dehalogenase-like hydrolase domain-containing protein 3</fullName>
    </recommendedName>
</protein>
<dbReference type="PANTHER" id="PTHR47105">
    <property type="entry name" value="OS02G0173600 PROTEIN"/>
    <property type="match status" value="1"/>
</dbReference>
<organism evidence="1 2">
    <name type="scientific">Strongylus vulgaris</name>
    <name type="common">Blood worm</name>
    <dbReference type="NCBI Taxonomy" id="40348"/>
    <lineage>
        <taxon>Eukaryota</taxon>
        <taxon>Metazoa</taxon>
        <taxon>Ecdysozoa</taxon>
        <taxon>Nematoda</taxon>
        <taxon>Chromadorea</taxon>
        <taxon>Rhabditida</taxon>
        <taxon>Rhabditina</taxon>
        <taxon>Rhabditomorpha</taxon>
        <taxon>Strongyloidea</taxon>
        <taxon>Strongylidae</taxon>
        <taxon>Strongylus</taxon>
    </lineage>
</organism>
<dbReference type="AlphaFoldDB" id="A0A3P7IFE0"/>
<sequence length="89" mass="9975">MGLYELFDMIIASGEVGVEKPNPDIFEMVLKRYHLSDASKMLHIGDNVQKDYRAARHFGASALLFDPLSLNAEVASTDKITSFTELRVE</sequence>
<dbReference type="SUPFAM" id="SSF56784">
    <property type="entry name" value="HAD-like"/>
    <property type="match status" value="1"/>
</dbReference>
<proteinExistence type="predicted"/>
<dbReference type="PANTHER" id="PTHR47105:SF1">
    <property type="entry name" value="OS06G0665100 PROTEIN"/>
    <property type="match status" value="1"/>
</dbReference>
<dbReference type="NCBIfam" id="TIGR01549">
    <property type="entry name" value="HAD-SF-IA-v1"/>
    <property type="match status" value="1"/>
</dbReference>
<dbReference type="Proteomes" id="UP000270094">
    <property type="component" value="Unassembled WGS sequence"/>
</dbReference>
<evidence type="ECO:0008006" key="3">
    <source>
        <dbReference type="Google" id="ProtNLM"/>
    </source>
</evidence>
<reference evidence="1 2" key="1">
    <citation type="submission" date="2018-11" db="EMBL/GenBank/DDBJ databases">
        <authorList>
            <consortium name="Pathogen Informatics"/>
        </authorList>
    </citation>
    <scope>NUCLEOTIDE SEQUENCE [LARGE SCALE GENOMIC DNA]</scope>
</reference>